<dbReference type="EMBL" id="CABVQC010000082">
    <property type="protein sequence ID" value="VWC47024.1"/>
    <property type="molecule type" value="Genomic_DNA"/>
</dbReference>
<reference evidence="3 4" key="1">
    <citation type="submission" date="2019-09" db="EMBL/GenBank/DDBJ databases">
        <authorList>
            <person name="Depoorter E."/>
        </authorList>
    </citation>
    <scope>NUCLEOTIDE SEQUENCE [LARGE SCALE GENOMIC DNA]</scope>
    <source>
        <strain evidence="3">LMG 13014</strain>
    </source>
</reference>
<gene>
    <name evidence="3" type="ORF">BLA13014_07365</name>
</gene>
<sequence>MRRPAHFRLRLTPAGVFWIGYLLALVVGGLLCVRNAAAADIPPGAQKHRADLIRNARAVWGLDAPVATFAGQVHAESRWRPDAISPVGAQGIAQFMPATADWIADAYPALAARQPFNPGWGLRALVTYDRHLWERIKAASACDRMAMTLSAYNGGLGWVWRDQKLAAAQGADSARWFDQVERYNAGRHAAAFRENRGYPRLILRTFEPRYVAAGWGQGSCA</sequence>
<dbReference type="Pfam" id="PF01464">
    <property type="entry name" value="SLT"/>
    <property type="match status" value="1"/>
</dbReference>
<dbReference type="PANTHER" id="PTHR37423:SF2">
    <property type="entry name" value="MEMBRANE-BOUND LYTIC MUREIN TRANSGLYCOSYLASE C"/>
    <property type="match status" value="1"/>
</dbReference>
<dbReference type="RefSeq" id="WP_175026106.1">
    <property type="nucleotide sequence ID" value="NZ_CABVQC010000082.1"/>
</dbReference>
<dbReference type="AlphaFoldDB" id="A0A6P2SAZ9"/>
<accession>A0A6P2SAZ9</accession>
<proteinExistence type="inferred from homology"/>
<evidence type="ECO:0000256" key="1">
    <source>
        <dbReference type="ARBA" id="ARBA00007734"/>
    </source>
</evidence>
<dbReference type="SUPFAM" id="SSF53955">
    <property type="entry name" value="Lysozyme-like"/>
    <property type="match status" value="1"/>
</dbReference>
<dbReference type="PANTHER" id="PTHR37423">
    <property type="entry name" value="SOLUBLE LYTIC MUREIN TRANSGLYCOSYLASE-RELATED"/>
    <property type="match status" value="1"/>
</dbReference>
<protein>
    <submittedName>
        <fullName evidence="3">Putative soluble lytic murein transglycosylase</fullName>
    </submittedName>
</protein>
<dbReference type="Gene3D" id="1.10.530.10">
    <property type="match status" value="1"/>
</dbReference>
<organism evidence="3 4">
    <name type="scientific">Burkholderia aenigmatica</name>
    <dbReference type="NCBI Taxonomy" id="2015348"/>
    <lineage>
        <taxon>Bacteria</taxon>
        <taxon>Pseudomonadati</taxon>
        <taxon>Pseudomonadota</taxon>
        <taxon>Betaproteobacteria</taxon>
        <taxon>Burkholderiales</taxon>
        <taxon>Burkholderiaceae</taxon>
        <taxon>Burkholderia</taxon>
        <taxon>Burkholderia cepacia complex</taxon>
    </lineage>
</organism>
<evidence type="ECO:0000313" key="4">
    <source>
        <dbReference type="Proteomes" id="UP000494261"/>
    </source>
</evidence>
<evidence type="ECO:0000259" key="2">
    <source>
        <dbReference type="Pfam" id="PF01464"/>
    </source>
</evidence>
<dbReference type="Proteomes" id="UP000494261">
    <property type="component" value="Unassembled WGS sequence"/>
</dbReference>
<feature type="domain" description="Transglycosylase SLT" evidence="2">
    <location>
        <begin position="73"/>
        <end position="170"/>
    </location>
</feature>
<dbReference type="InterPro" id="IPR023346">
    <property type="entry name" value="Lysozyme-like_dom_sf"/>
</dbReference>
<name>A0A6P2SAZ9_9BURK</name>
<dbReference type="InterPro" id="IPR008258">
    <property type="entry name" value="Transglycosylase_SLT_dom_1"/>
</dbReference>
<evidence type="ECO:0000313" key="3">
    <source>
        <dbReference type="EMBL" id="VWC47024.1"/>
    </source>
</evidence>
<comment type="similarity">
    <text evidence="1">Belongs to the transglycosylase Slt family.</text>
</comment>